<comment type="catalytic activity">
    <reaction evidence="5">
        <text>Preferential cleavage: Arg-|-Xaa, Lys-|-Xaa.</text>
        <dbReference type="EC" id="3.4.21.4"/>
    </reaction>
</comment>
<evidence type="ECO:0000256" key="1">
    <source>
        <dbReference type="ARBA" id="ARBA00004239"/>
    </source>
</evidence>
<dbReference type="InterPro" id="IPR001254">
    <property type="entry name" value="Trypsin_dom"/>
</dbReference>
<evidence type="ECO:0000256" key="6">
    <source>
        <dbReference type="ARBA" id="ARBA00038868"/>
    </source>
</evidence>
<dbReference type="SUPFAM" id="SSF50494">
    <property type="entry name" value="Trypsin-like serine proteases"/>
    <property type="match status" value="1"/>
</dbReference>
<keyword evidence="3" id="KW-0378">Hydrolase</keyword>
<proteinExistence type="predicted"/>
<dbReference type="GO" id="GO:0005615">
    <property type="term" value="C:extracellular space"/>
    <property type="evidence" value="ECO:0007669"/>
    <property type="project" value="TreeGrafter"/>
</dbReference>
<dbReference type="InterPro" id="IPR043504">
    <property type="entry name" value="Peptidase_S1_PA_chymotrypsin"/>
</dbReference>
<dbReference type="InterPro" id="IPR050127">
    <property type="entry name" value="Serine_Proteases_S1"/>
</dbReference>
<evidence type="ECO:0000256" key="3">
    <source>
        <dbReference type="ARBA" id="ARBA00022801"/>
    </source>
</evidence>
<reference evidence="9" key="1">
    <citation type="submission" date="2024-04" db="EMBL/GenBank/DDBJ databases">
        <title>Salinicola lusitanus LLJ914,a marine bacterium isolated from the Okinawa Trough.</title>
        <authorList>
            <person name="Li J."/>
        </authorList>
    </citation>
    <scope>NUCLEOTIDE SEQUENCE [LARGE SCALE GENOMIC DNA]</scope>
</reference>
<dbReference type="Proteomes" id="UP001460270">
    <property type="component" value="Unassembled WGS sequence"/>
</dbReference>
<evidence type="ECO:0000313" key="8">
    <source>
        <dbReference type="EMBL" id="KAK7901133.1"/>
    </source>
</evidence>
<accession>A0AAW0NK42</accession>
<dbReference type="PROSITE" id="PS50240">
    <property type="entry name" value="TRYPSIN_DOM"/>
    <property type="match status" value="1"/>
</dbReference>
<dbReference type="EMBL" id="JBBPFD010000013">
    <property type="protein sequence ID" value="KAK7901133.1"/>
    <property type="molecule type" value="Genomic_DNA"/>
</dbReference>
<dbReference type="GO" id="GO:0006508">
    <property type="term" value="P:proteolysis"/>
    <property type="evidence" value="ECO:0007669"/>
    <property type="project" value="UniProtKB-KW"/>
</dbReference>
<dbReference type="SMART" id="SM00020">
    <property type="entry name" value="Tryp_SPc"/>
    <property type="match status" value="1"/>
</dbReference>
<dbReference type="PANTHER" id="PTHR24264">
    <property type="entry name" value="TRYPSIN-RELATED"/>
    <property type="match status" value="1"/>
</dbReference>
<comment type="subcellular location">
    <subcellularLocation>
        <location evidence="1">Secreted</location>
        <location evidence="1">Extracellular space</location>
    </subcellularLocation>
</comment>
<keyword evidence="9" id="KW-1185">Reference proteome</keyword>
<keyword evidence="4" id="KW-0720">Serine protease</keyword>
<evidence type="ECO:0000256" key="4">
    <source>
        <dbReference type="ARBA" id="ARBA00022825"/>
    </source>
</evidence>
<dbReference type="InterPro" id="IPR033116">
    <property type="entry name" value="TRYPSIN_SER"/>
</dbReference>
<dbReference type="EC" id="3.4.21.4" evidence="6"/>
<evidence type="ECO:0000259" key="7">
    <source>
        <dbReference type="PROSITE" id="PS50240"/>
    </source>
</evidence>
<comment type="caution">
    <text evidence="8">The sequence shown here is derived from an EMBL/GenBank/DDBJ whole genome shotgun (WGS) entry which is preliminary data.</text>
</comment>
<feature type="domain" description="Peptidase S1" evidence="7">
    <location>
        <begin position="40"/>
        <end position="228"/>
    </location>
</feature>
<dbReference type="GO" id="GO:0004252">
    <property type="term" value="F:serine-type endopeptidase activity"/>
    <property type="evidence" value="ECO:0007669"/>
    <property type="project" value="UniProtKB-EC"/>
</dbReference>
<evidence type="ECO:0000313" key="9">
    <source>
        <dbReference type="Proteomes" id="UP001460270"/>
    </source>
</evidence>
<dbReference type="PROSITE" id="PS00135">
    <property type="entry name" value="TRYPSIN_SER"/>
    <property type="match status" value="1"/>
</dbReference>
<keyword evidence="2" id="KW-0645">Protease</keyword>
<gene>
    <name evidence="8" type="ORF">WMY93_017902</name>
</gene>
<name>A0AAW0NK42_9GOBI</name>
<dbReference type="AlphaFoldDB" id="A0AAW0NK42"/>
<organism evidence="8 9">
    <name type="scientific">Mugilogobius chulae</name>
    <name type="common">yellowstripe goby</name>
    <dbReference type="NCBI Taxonomy" id="88201"/>
    <lineage>
        <taxon>Eukaryota</taxon>
        <taxon>Metazoa</taxon>
        <taxon>Chordata</taxon>
        <taxon>Craniata</taxon>
        <taxon>Vertebrata</taxon>
        <taxon>Euteleostomi</taxon>
        <taxon>Actinopterygii</taxon>
        <taxon>Neopterygii</taxon>
        <taxon>Teleostei</taxon>
        <taxon>Neoteleostei</taxon>
        <taxon>Acanthomorphata</taxon>
        <taxon>Gobiaria</taxon>
        <taxon>Gobiiformes</taxon>
        <taxon>Gobioidei</taxon>
        <taxon>Gobiidae</taxon>
        <taxon>Gobionellinae</taxon>
        <taxon>Mugilogobius</taxon>
    </lineage>
</organism>
<evidence type="ECO:0000256" key="5">
    <source>
        <dbReference type="ARBA" id="ARBA00036320"/>
    </source>
</evidence>
<sequence>MNIIFQFNRNLSENLWDVLKKAFVPVVRHHQCKILVQMNATLDGKASGHGRYPCGQVPVQREPSFVWSLLNQLLLGSFLLPWLQEVFATPWYTQEQDDFERTPLSPERIIIHKKYHNQAWDYDIALVRLKGSDGNCVSFNYSEYSRTLKQAWVPLLPSWKCKTRYGSRFTSRMMCAGSLSEQQRVDSCQGDSGGPWFVRTIGADGFSLGLSPGAMAVGILPFLGFIPE</sequence>
<dbReference type="InterPro" id="IPR009003">
    <property type="entry name" value="Peptidase_S1_PA"/>
</dbReference>
<dbReference type="Pfam" id="PF00089">
    <property type="entry name" value="Trypsin"/>
    <property type="match status" value="1"/>
</dbReference>
<protein>
    <recommendedName>
        <fullName evidence="6">trypsin</fullName>
        <ecNumber evidence="6">3.4.21.4</ecNumber>
    </recommendedName>
</protein>
<dbReference type="PANTHER" id="PTHR24264:SF54">
    <property type="entry name" value="PEPTIDASE S1 DOMAIN-CONTAINING PROTEIN"/>
    <property type="match status" value="1"/>
</dbReference>
<evidence type="ECO:0000256" key="2">
    <source>
        <dbReference type="ARBA" id="ARBA00022670"/>
    </source>
</evidence>
<dbReference type="Gene3D" id="2.40.10.10">
    <property type="entry name" value="Trypsin-like serine proteases"/>
    <property type="match status" value="2"/>
</dbReference>